<dbReference type="PIRSF" id="PIRSF001563">
    <property type="entry name" value="Folylpolyglu_synth"/>
    <property type="match status" value="1"/>
</dbReference>
<evidence type="ECO:0000256" key="7">
    <source>
        <dbReference type="ARBA" id="ARBA00013023"/>
    </source>
</evidence>
<dbReference type="Gene3D" id="3.40.1190.10">
    <property type="entry name" value="Mur-like, catalytic domain"/>
    <property type="match status" value="1"/>
</dbReference>
<evidence type="ECO:0000256" key="16">
    <source>
        <dbReference type="ARBA" id="ARBA00030048"/>
    </source>
</evidence>
<dbReference type="PROSITE" id="PS50045">
    <property type="entry name" value="SIGMA54_INTERACT_4"/>
    <property type="match status" value="1"/>
</dbReference>
<dbReference type="InterPro" id="IPR018109">
    <property type="entry name" value="Folylpolyglutamate_synth_CS"/>
</dbReference>
<dbReference type="UniPathway" id="UPA00077">
    <property type="reaction ID" value="UER00157"/>
</dbReference>
<evidence type="ECO:0000256" key="1">
    <source>
        <dbReference type="ARBA" id="ARBA00001946"/>
    </source>
</evidence>
<evidence type="ECO:0000256" key="3">
    <source>
        <dbReference type="ARBA" id="ARBA00004799"/>
    </source>
</evidence>
<comment type="pathway">
    <text evidence="3">Cofactor biosynthesis; tetrahydrofolate biosynthesis; 7,8-dihydrofolate from 2-amino-4-hydroxy-6-hydroxymethyl-7,8-dihydropteridine diphosphate and 4-aminobenzoate: step 2/2.</text>
</comment>
<evidence type="ECO:0000256" key="19">
    <source>
        <dbReference type="ARBA" id="ARBA00047493"/>
    </source>
</evidence>
<keyword evidence="14" id="KW-0460">Magnesium</keyword>
<dbReference type="SUPFAM" id="SSF53244">
    <property type="entry name" value="MurD-like peptide ligases, peptide-binding domain"/>
    <property type="match status" value="1"/>
</dbReference>
<dbReference type="InterPro" id="IPR001645">
    <property type="entry name" value="Folylpolyglutamate_synth"/>
</dbReference>
<dbReference type="GO" id="GO:0046656">
    <property type="term" value="P:folic acid biosynthetic process"/>
    <property type="evidence" value="ECO:0007669"/>
    <property type="project" value="UniProtKB-KW"/>
</dbReference>
<sequence>MKKREKSYKEAVAYLYHLQKFGIKFGLSKTSNLLKALGNPHHGQKYIHIAGTNGKGSVATFIAAILADAGFKVGLYSSPHLVRFTERFKINDAYISTESAADLINELADIIIPDEPPTFFEATTAMALSYFAREKTDFAVMEVGMGGRLDATNVISPLVSVITNISLEHQIYLGKTLRAIAGEKAGIIKEGIDLVTGVTQPSVIQTLESVARKKGSPFWRIGKDTRYRASAQGIHYYGLKRRMNKLRLGLNGYFQARNAAVALTAIERLEEKGVTLSTENIIKGLANASWPGRVQVVGESPKIILDGAHNPAAIGVLAKAVRSGFRYNRLILVIGVMEDKDIDGILKNIVPISNYIIYTRPVYPRAANPEFLATKAVGIDIPGEVIRSLPEAINKARNMAEPEDLIVITGSLFTVGEALTYFYPAKYKSDDL</sequence>
<dbReference type="Pfam" id="PF02875">
    <property type="entry name" value="Mur_ligase_C"/>
    <property type="match status" value="1"/>
</dbReference>
<evidence type="ECO:0000256" key="12">
    <source>
        <dbReference type="ARBA" id="ARBA00022741"/>
    </source>
</evidence>
<comment type="catalytic activity">
    <reaction evidence="19">
        <text>(6S)-5,6,7,8-tetrahydrofolyl-(gamma-L-Glu)(n) + L-glutamate + ATP = (6S)-5,6,7,8-tetrahydrofolyl-(gamma-L-Glu)(n+1) + ADP + phosphate + H(+)</text>
        <dbReference type="Rhea" id="RHEA:10580"/>
        <dbReference type="Rhea" id="RHEA-COMP:14738"/>
        <dbReference type="Rhea" id="RHEA-COMP:14740"/>
        <dbReference type="ChEBI" id="CHEBI:15378"/>
        <dbReference type="ChEBI" id="CHEBI:29985"/>
        <dbReference type="ChEBI" id="CHEBI:30616"/>
        <dbReference type="ChEBI" id="CHEBI:43474"/>
        <dbReference type="ChEBI" id="CHEBI:141005"/>
        <dbReference type="ChEBI" id="CHEBI:456216"/>
        <dbReference type="EC" id="6.3.2.17"/>
    </reaction>
</comment>
<evidence type="ECO:0000256" key="5">
    <source>
        <dbReference type="ARBA" id="ARBA00008276"/>
    </source>
</evidence>
<comment type="pathway">
    <text evidence="4">Cofactor biosynthesis; tetrahydrofolylpolyglutamate biosynthesis.</text>
</comment>
<reference evidence="25" key="1">
    <citation type="submission" date="2018-01" db="EMBL/GenBank/DDBJ databases">
        <authorList>
            <person name="Regsiter A."/>
            <person name="William W."/>
        </authorList>
    </citation>
    <scope>NUCLEOTIDE SEQUENCE</scope>
    <source>
        <strain evidence="25">TRIP AH-1</strain>
    </source>
</reference>
<dbReference type="GO" id="GO:0046872">
    <property type="term" value="F:metal ion binding"/>
    <property type="evidence" value="ECO:0007669"/>
    <property type="project" value="UniProtKB-KW"/>
</dbReference>
<evidence type="ECO:0000256" key="18">
    <source>
        <dbReference type="ARBA" id="ARBA00032510"/>
    </source>
</evidence>
<dbReference type="InterPro" id="IPR004101">
    <property type="entry name" value="Mur_ligase_C"/>
</dbReference>
<evidence type="ECO:0000256" key="8">
    <source>
        <dbReference type="ARBA" id="ARBA00013025"/>
    </source>
</evidence>
<comment type="catalytic activity">
    <reaction evidence="20">
        <text>10-formyltetrahydrofolyl-(gamma-L-Glu)(n) + L-glutamate + ATP = 10-formyltetrahydrofolyl-(gamma-L-Glu)(n+1) + ADP + phosphate + H(+)</text>
        <dbReference type="Rhea" id="RHEA:51904"/>
        <dbReference type="Rhea" id="RHEA-COMP:13088"/>
        <dbReference type="Rhea" id="RHEA-COMP:14300"/>
        <dbReference type="ChEBI" id="CHEBI:15378"/>
        <dbReference type="ChEBI" id="CHEBI:29985"/>
        <dbReference type="ChEBI" id="CHEBI:30616"/>
        <dbReference type="ChEBI" id="CHEBI:43474"/>
        <dbReference type="ChEBI" id="CHEBI:134413"/>
        <dbReference type="ChEBI" id="CHEBI:456216"/>
        <dbReference type="EC" id="6.3.2.17"/>
    </reaction>
</comment>
<dbReference type="InterPro" id="IPR036615">
    <property type="entry name" value="Mur_ligase_C_dom_sf"/>
</dbReference>
<evidence type="ECO:0000256" key="17">
    <source>
        <dbReference type="ARBA" id="ARBA00030592"/>
    </source>
</evidence>
<evidence type="ECO:0000259" key="24">
    <source>
        <dbReference type="PROSITE" id="PS50045"/>
    </source>
</evidence>
<dbReference type="GO" id="GO:0008841">
    <property type="term" value="F:dihydrofolate synthase activity"/>
    <property type="evidence" value="ECO:0007669"/>
    <property type="project" value="UniProtKB-EC"/>
</dbReference>
<dbReference type="InterPro" id="IPR002078">
    <property type="entry name" value="Sigma_54_int"/>
</dbReference>
<dbReference type="PANTHER" id="PTHR11136">
    <property type="entry name" value="FOLYLPOLYGLUTAMATE SYNTHASE-RELATED"/>
    <property type="match status" value="1"/>
</dbReference>
<dbReference type="GO" id="GO:0005524">
    <property type="term" value="F:ATP binding"/>
    <property type="evidence" value="ECO:0007669"/>
    <property type="project" value="UniProtKB-KW"/>
</dbReference>
<comment type="similarity">
    <text evidence="5 23">Belongs to the folylpolyglutamate synthase family.</text>
</comment>
<evidence type="ECO:0000256" key="2">
    <source>
        <dbReference type="ARBA" id="ARBA00002714"/>
    </source>
</evidence>
<comment type="cofactor">
    <cofactor evidence="1">
        <name>Mg(2+)</name>
        <dbReference type="ChEBI" id="CHEBI:18420"/>
    </cofactor>
</comment>
<keyword evidence="12 23" id="KW-0547">Nucleotide-binding</keyword>
<keyword evidence="13 23" id="KW-0067">ATP-binding</keyword>
<dbReference type="GO" id="GO:0006355">
    <property type="term" value="P:regulation of DNA-templated transcription"/>
    <property type="evidence" value="ECO:0007669"/>
    <property type="project" value="InterPro"/>
</dbReference>
<dbReference type="EC" id="6.3.2.12" evidence="7"/>
<evidence type="ECO:0000256" key="9">
    <source>
        <dbReference type="ARBA" id="ARBA00019357"/>
    </source>
</evidence>
<dbReference type="EC" id="6.3.2.17" evidence="8"/>
<protein>
    <recommendedName>
        <fullName evidence="9">Dihydrofolate synthase/folylpolyglutamate synthase</fullName>
        <ecNumber evidence="7">6.3.2.12</ecNumber>
        <ecNumber evidence="8">6.3.2.17</ecNumber>
    </recommendedName>
    <alternativeName>
        <fullName evidence="18">Folylpoly-gamma-glutamate synthetase-dihydrofolate synthetase</fullName>
    </alternativeName>
    <alternativeName>
        <fullName evidence="16">Folylpolyglutamate synthetase</fullName>
    </alternativeName>
    <alternativeName>
        <fullName evidence="17">Tetrahydrofolylpolyglutamate synthase</fullName>
    </alternativeName>
</protein>
<keyword evidence="15" id="KW-0289">Folate biosynthesis</keyword>
<dbReference type="PANTHER" id="PTHR11136:SF0">
    <property type="entry name" value="DIHYDROFOLATE SYNTHETASE-RELATED"/>
    <property type="match status" value="1"/>
</dbReference>
<evidence type="ECO:0000256" key="20">
    <source>
        <dbReference type="ARBA" id="ARBA00047808"/>
    </source>
</evidence>
<comment type="function">
    <text evidence="2">Functions in two distinct reactions of the de novo folate biosynthetic pathway. Catalyzes the addition of a glutamate residue to dihydropteroate (7,8-dihydropteroate or H2Pte) to form dihydrofolate (7,8-dihydrofolate monoglutamate or H2Pte-Glu). Also catalyzes successive additions of L-glutamate to tetrahydrofolate or 10-formyltetrahydrofolate or 5,10-methylenetetrahydrofolate, leading to folylpolyglutamate derivatives.</text>
</comment>
<evidence type="ECO:0000256" key="22">
    <source>
        <dbReference type="ARBA" id="ARBA00049161"/>
    </source>
</evidence>
<dbReference type="InterPro" id="IPR036565">
    <property type="entry name" value="Mur-like_cat_sf"/>
</dbReference>
<dbReference type="PROSITE" id="PS01012">
    <property type="entry name" value="FOLYLPOLYGLU_SYNT_2"/>
    <property type="match status" value="1"/>
</dbReference>
<dbReference type="SUPFAM" id="SSF53623">
    <property type="entry name" value="MurD-like peptide ligases, catalytic domain"/>
    <property type="match status" value="1"/>
</dbReference>
<evidence type="ECO:0000313" key="25">
    <source>
        <dbReference type="EMBL" id="SPD75734.1"/>
    </source>
</evidence>
<dbReference type="EMBL" id="OJIN01000217">
    <property type="protein sequence ID" value="SPD75734.1"/>
    <property type="molecule type" value="Genomic_DNA"/>
</dbReference>
<dbReference type="AlphaFoldDB" id="A0A445N211"/>
<proteinExistence type="inferred from homology"/>
<dbReference type="Gene3D" id="3.90.190.20">
    <property type="entry name" value="Mur ligase, C-terminal domain"/>
    <property type="match status" value="1"/>
</dbReference>
<comment type="catalytic activity">
    <reaction evidence="22">
        <text>7,8-dihydropteroate + L-glutamate + ATP = 7,8-dihydrofolate + ADP + phosphate + H(+)</text>
        <dbReference type="Rhea" id="RHEA:23584"/>
        <dbReference type="ChEBI" id="CHEBI:15378"/>
        <dbReference type="ChEBI" id="CHEBI:17839"/>
        <dbReference type="ChEBI" id="CHEBI:29985"/>
        <dbReference type="ChEBI" id="CHEBI:30616"/>
        <dbReference type="ChEBI" id="CHEBI:43474"/>
        <dbReference type="ChEBI" id="CHEBI:57451"/>
        <dbReference type="ChEBI" id="CHEBI:456216"/>
        <dbReference type="EC" id="6.3.2.12"/>
    </reaction>
</comment>
<keyword evidence="10 23" id="KW-0436">Ligase</keyword>
<evidence type="ECO:0000256" key="21">
    <source>
        <dbReference type="ARBA" id="ARBA00049035"/>
    </source>
</evidence>
<dbReference type="InterPro" id="IPR013221">
    <property type="entry name" value="Mur_ligase_cen"/>
</dbReference>
<evidence type="ECO:0000256" key="10">
    <source>
        <dbReference type="ARBA" id="ARBA00022598"/>
    </source>
</evidence>
<dbReference type="FunFam" id="3.40.1190.10:FF:000004">
    <property type="entry name" value="Dihydrofolate synthase/folylpolyglutamate synthase"/>
    <property type="match status" value="1"/>
</dbReference>
<evidence type="ECO:0000256" key="15">
    <source>
        <dbReference type="ARBA" id="ARBA00022909"/>
    </source>
</evidence>
<evidence type="ECO:0000256" key="13">
    <source>
        <dbReference type="ARBA" id="ARBA00022840"/>
    </source>
</evidence>
<evidence type="ECO:0000256" key="6">
    <source>
        <dbReference type="ARBA" id="ARBA00011245"/>
    </source>
</evidence>
<evidence type="ECO:0000256" key="14">
    <source>
        <dbReference type="ARBA" id="ARBA00022842"/>
    </source>
</evidence>
<comment type="catalytic activity">
    <reaction evidence="21">
        <text>(6R)-5,10-methylenetetrahydrofolyl-(gamma-L-Glu)(n) + L-glutamate + ATP = (6R)-5,10-methylenetetrahydrofolyl-(gamma-L-Glu)(n+1) + ADP + phosphate + H(+)</text>
        <dbReference type="Rhea" id="RHEA:51912"/>
        <dbReference type="Rhea" id="RHEA-COMP:13257"/>
        <dbReference type="Rhea" id="RHEA-COMP:13258"/>
        <dbReference type="ChEBI" id="CHEBI:15378"/>
        <dbReference type="ChEBI" id="CHEBI:29985"/>
        <dbReference type="ChEBI" id="CHEBI:30616"/>
        <dbReference type="ChEBI" id="CHEBI:43474"/>
        <dbReference type="ChEBI" id="CHEBI:136572"/>
        <dbReference type="ChEBI" id="CHEBI:456216"/>
        <dbReference type="EC" id="6.3.2.17"/>
    </reaction>
</comment>
<comment type="subunit">
    <text evidence="6">Monomer.</text>
</comment>
<dbReference type="GO" id="GO:0046654">
    <property type="term" value="P:tetrahydrofolate biosynthetic process"/>
    <property type="evidence" value="ECO:0007669"/>
    <property type="project" value="UniProtKB-UniPathway"/>
</dbReference>
<dbReference type="Pfam" id="PF08245">
    <property type="entry name" value="Mur_ligase_M"/>
    <property type="match status" value="1"/>
</dbReference>
<accession>A0A445N211</accession>
<dbReference type="GO" id="GO:0004326">
    <property type="term" value="F:tetrahydrofolylpolyglutamate synthase activity"/>
    <property type="evidence" value="ECO:0007669"/>
    <property type="project" value="UniProtKB-EC"/>
</dbReference>
<evidence type="ECO:0000256" key="23">
    <source>
        <dbReference type="PIRNR" id="PIRNR001563"/>
    </source>
</evidence>
<gene>
    <name evidence="25" type="primary">folC</name>
    <name evidence="25" type="ORF">PITCH_A720074</name>
</gene>
<organism evidence="25">
    <name type="scientific">uncultured Desulfobacterium sp</name>
    <dbReference type="NCBI Taxonomy" id="201089"/>
    <lineage>
        <taxon>Bacteria</taxon>
        <taxon>Pseudomonadati</taxon>
        <taxon>Thermodesulfobacteriota</taxon>
        <taxon>Desulfobacteria</taxon>
        <taxon>Desulfobacterales</taxon>
        <taxon>Desulfobacteriaceae</taxon>
        <taxon>Desulfobacterium</taxon>
        <taxon>environmental samples</taxon>
    </lineage>
</organism>
<dbReference type="NCBIfam" id="TIGR01499">
    <property type="entry name" value="folC"/>
    <property type="match status" value="1"/>
</dbReference>
<evidence type="ECO:0000256" key="4">
    <source>
        <dbReference type="ARBA" id="ARBA00005150"/>
    </source>
</evidence>
<evidence type="ECO:0000256" key="11">
    <source>
        <dbReference type="ARBA" id="ARBA00022723"/>
    </source>
</evidence>
<keyword evidence="11" id="KW-0479">Metal-binding</keyword>
<feature type="domain" description="Sigma-54 factor interaction" evidence="24">
    <location>
        <begin position="112"/>
        <end position="295"/>
    </location>
</feature>
<dbReference type="GO" id="GO:0005737">
    <property type="term" value="C:cytoplasm"/>
    <property type="evidence" value="ECO:0007669"/>
    <property type="project" value="TreeGrafter"/>
</dbReference>
<name>A0A445N211_9BACT</name>